<evidence type="ECO:0000256" key="1">
    <source>
        <dbReference type="SAM" id="SignalP"/>
    </source>
</evidence>
<accession>A0ABQ5MIP5</accession>
<dbReference type="RefSeq" id="WP_281764839.1">
    <property type="nucleotide sequence ID" value="NZ_BRVO01000002.1"/>
</dbReference>
<feature type="chain" id="PRO_5046850420" description="LVIVD repeat-containing protein" evidence="1">
    <location>
        <begin position="21"/>
        <end position="247"/>
    </location>
</feature>
<feature type="signal peptide" evidence="1">
    <location>
        <begin position="1"/>
        <end position="20"/>
    </location>
</feature>
<keyword evidence="1" id="KW-0732">Signal</keyword>
<organism evidence="2 3">
    <name type="scientific">Neptunitalea lumnitzerae</name>
    <dbReference type="NCBI Taxonomy" id="2965509"/>
    <lineage>
        <taxon>Bacteria</taxon>
        <taxon>Pseudomonadati</taxon>
        <taxon>Bacteroidota</taxon>
        <taxon>Flavobacteriia</taxon>
        <taxon>Flavobacteriales</taxon>
        <taxon>Flavobacteriaceae</taxon>
        <taxon>Neptunitalea</taxon>
    </lineage>
</organism>
<sequence length="247" mass="27525">MKKLYISFFTIMLLMACSQDSDSFSSSNLSSDTGKAGSLARFIVVGDYMYTVDHSNLKVFSVTNNTNPVLVNTVNIGFNIETIFNYRNYLYIGSNNGMYIYAIDNAEMPSYLSEAWHFTSCDPVVANLTHAFVTLHSETWCGNNINSLEIYDVTDVTNPILISSRNLTYPKGLGLYHNYLIVCDDEVKIFDVSDPEASVLVTSINKEAFDVIINGNQLILVGDTGVYQYLLDSNNIENITELSTIAI</sequence>
<protein>
    <recommendedName>
        <fullName evidence="4">LVIVD repeat-containing protein</fullName>
    </recommendedName>
</protein>
<proteinExistence type="predicted"/>
<dbReference type="Proteomes" id="UP001143543">
    <property type="component" value="Unassembled WGS sequence"/>
</dbReference>
<dbReference type="EMBL" id="BRVO01000002">
    <property type="protein sequence ID" value="GLB49196.1"/>
    <property type="molecule type" value="Genomic_DNA"/>
</dbReference>
<evidence type="ECO:0000313" key="2">
    <source>
        <dbReference type="EMBL" id="GLB49196.1"/>
    </source>
</evidence>
<evidence type="ECO:0008006" key="4">
    <source>
        <dbReference type="Google" id="ProtNLM"/>
    </source>
</evidence>
<gene>
    <name evidence="2" type="ORF">Y10_15640</name>
</gene>
<dbReference type="InterPro" id="IPR013211">
    <property type="entry name" value="LVIVD"/>
</dbReference>
<evidence type="ECO:0000313" key="3">
    <source>
        <dbReference type="Proteomes" id="UP001143543"/>
    </source>
</evidence>
<reference evidence="2" key="1">
    <citation type="submission" date="2022-07" db="EMBL/GenBank/DDBJ databases">
        <title>Taxonomy of Novel Oxalotrophic and Methylotrophic Bacteria.</title>
        <authorList>
            <person name="Sahin N."/>
            <person name="Tani A."/>
        </authorList>
    </citation>
    <scope>NUCLEOTIDE SEQUENCE</scope>
    <source>
        <strain evidence="2">Y10</strain>
    </source>
</reference>
<dbReference type="Pfam" id="PF08309">
    <property type="entry name" value="LVIVD"/>
    <property type="match status" value="2"/>
</dbReference>
<comment type="caution">
    <text evidence="2">The sequence shown here is derived from an EMBL/GenBank/DDBJ whole genome shotgun (WGS) entry which is preliminary data.</text>
</comment>
<keyword evidence="3" id="KW-1185">Reference proteome</keyword>
<dbReference type="PROSITE" id="PS51257">
    <property type="entry name" value="PROKAR_LIPOPROTEIN"/>
    <property type="match status" value="1"/>
</dbReference>
<name>A0ABQ5MIP5_9FLAO</name>